<comment type="subunit">
    <text evidence="6">Homodimer.</text>
</comment>
<evidence type="ECO:0000256" key="5">
    <source>
        <dbReference type="ARBA" id="ARBA00022801"/>
    </source>
</evidence>
<dbReference type="RefSeq" id="WP_216470170.1">
    <property type="nucleotide sequence ID" value="NZ_JAHLQI010000003.1"/>
</dbReference>
<evidence type="ECO:0000256" key="3">
    <source>
        <dbReference type="ARBA" id="ARBA00022722"/>
    </source>
</evidence>
<dbReference type="PANTHER" id="PTHR34276:SF1">
    <property type="entry name" value="MINI-RIBONUCLEASE 3"/>
    <property type="match status" value="1"/>
</dbReference>
<evidence type="ECO:0000259" key="7">
    <source>
        <dbReference type="Pfam" id="PF00636"/>
    </source>
</evidence>
<keyword evidence="5 6" id="KW-0378">Hydrolase</keyword>
<dbReference type="PIRSF" id="PIRSF005520">
    <property type="entry name" value="UCP005520"/>
    <property type="match status" value="1"/>
</dbReference>
<keyword evidence="2 6" id="KW-0698">rRNA processing</keyword>
<protein>
    <recommendedName>
        <fullName evidence="6">Mini-ribonuclease 3</fullName>
        <shortName evidence="6">Mini-3</shortName>
        <shortName evidence="6">Mini-RNase 3</shortName>
        <ecNumber evidence="6">3.1.26.-</ecNumber>
    </recommendedName>
    <alternativeName>
        <fullName evidence="6">Mini-RNase III</fullName>
        <shortName evidence="6">Mini-III</shortName>
    </alternativeName>
</protein>
<reference evidence="8 9" key="1">
    <citation type="submission" date="2021-06" db="EMBL/GenBank/DDBJ databases">
        <authorList>
            <person name="Sun Q."/>
            <person name="Li D."/>
        </authorList>
    </citation>
    <scope>NUCLEOTIDE SEQUENCE [LARGE SCALE GENOMIC DNA]</scope>
    <source>
        <strain evidence="8 9">MSJd-7</strain>
    </source>
</reference>
<dbReference type="EC" id="3.1.26.-" evidence="6"/>
<keyword evidence="6" id="KW-0694">RNA-binding</keyword>
<dbReference type="Proteomes" id="UP000783588">
    <property type="component" value="Unassembled WGS sequence"/>
</dbReference>
<evidence type="ECO:0000313" key="9">
    <source>
        <dbReference type="Proteomes" id="UP000783588"/>
    </source>
</evidence>
<evidence type="ECO:0000256" key="6">
    <source>
        <dbReference type="HAMAP-Rule" id="MF_01468"/>
    </source>
</evidence>
<keyword evidence="6" id="KW-0460">Magnesium</keyword>
<accession>A0ABS6ES47</accession>
<keyword evidence="1 6" id="KW-0690">Ribosome biogenesis</keyword>
<proteinExistence type="inferred from homology"/>
<evidence type="ECO:0000256" key="4">
    <source>
        <dbReference type="ARBA" id="ARBA00022759"/>
    </source>
</evidence>
<comment type="subcellular location">
    <subcellularLocation>
        <location evidence="6">Cytoplasm</location>
    </subcellularLocation>
</comment>
<dbReference type="Pfam" id="PF00636">
    <property type="entry name" value="Ribonuclease_3"/>
    <property type="match status" value="1"/>
</dbReference>
<keyword evidence="6" id="KW-0699">rRNA-binding</keyword>
<sequence length="147" mass="16305">MTDFFHPLMSEQALKQCSSLALAHMGDSVYELMTRGYLIHSGLVTNKNLHRKTIHLVCAGAQAAGAQAILPMLTEDEQTIFRHGRNAKPKSTPKSSSVAEYALATAVEALFGWLYLQGSYDRLNELFTVLLPAAQEWADNQRPTRRG</sequence>
<comment type="cofactor">
    <cofactor evidence="6">
        <name>Mg(2+)</name>
        <dbReference type="ChEBI" id="CHEBI:18420"/>
    </cofactor>
</comment>
<keyword evidence="9" id="KW-1185">Reference proteome</keyword>
<feature type="domain" description="RNase III" evidence="7">
    <location>
        <begin position="21"/>
        <end position="118"/>
    </location>
</feature>
<dbReference type="InterPro" id="IPR008226">
    <property type="entry name" value="Mini3_fam"/>
</dbReference>
<evidence type="ECO:0000313" key="8">
    <source>
        <dbReference type="EMBL" id="MBU5490519.1"/>
    </source>
</evidence>
<keyword evidence="4 6" id="KW-0255">Endonuclease</keyword>
<organism evidence="8 9">
    <name type="scientific">Butyricicoccus intestinisimiae</name>
    <dbReference type="NCBI Taxonomy" id="2841509"/>
    <lineage>
        <taxon>Bacteria</taxon>
        <taxon>Bacillati</taxon>
        <taxon>Bacillota</taxon>
        <taxon>Clostridia</taxon>
        <taxon>Eubacteriales</taxon>
        <taxon>Butyricicoccaceae</taxon>
        <taxon>Butyricicoccus</taxon>
    </lineage>
</organism>
<comment type="caution">
    <text evidence="8">The sequence shown here is derived from an EMBL/GenBank/DDBJ whole genome shotgun (WGS) entry which is preliminary data.</text>
</comment>
<keyword evidence="3 6" id="KW-0540">Nuclease</keyword>
<keyword evidence="6" id="KW-0963">Cytoplasm</keyword>
<feature type="active site" evidence="6">
    <location>
        <position position="27"/>
    </location>
</feature>
<comment type="similarity">
    <text evidence="6">Belongs to the MrnC RNase family.</text>
</comment>
<evidence type="ECO:0000256" key="2">
    <source>
        <dbReference type="ARBA" id="ARBA00022552"/>
    </source>
</evidence>
<name>A0ABS6ES47_9FIRM</name>
<dbReference type="InterPro" id="IPR000999">
    <property type="entry name" value="RNase_III_dom"/>
</dbReference>
<dbReference type="EMBL" id="JAHLQI010000003">
    <property type="protein sequence ID" value="MBU5490519.1"/>
    <property type="molecule type" value="Genomic_DNA"/>
</dbReference>
<dbReference type="HAMAP" id="MF_01468">
    <property type="entry name" value="RNase_Mini_III"/>
    <property type="match status" value="1"/>
</dbReference>
<comment type="function">
    <text evidence="6">Involved in correct processing of both the 5' and 3' ends of 23S rRNA precursor. Processes 30S rRNA precursor transcript even in absence of ribonuclease 3 (Rnc); Rnc processes 30S rRNA into smaller rRNA precursors.</text>
</comment>
<dbReference type="PANTHER" id="PTHR34276">
    <property type="entry name" value="MINI-RIBONUCLEASE 3"/>
    <property type="match status" value="1"/>
</dbReference>
<gene>
    <name evidence="6" type="primary">mrnC</name>
    <name evidence="8" type="ORF">KQI75_07780</name>
</gene>
<evidence type="ECO:0000256" key="1">
    <source>
        <dbReference type="ARBA" id="ARBA00022517"/>
    </source>
</evidence>